<dbReference type="Proteomes" id="UP000658278">
    <property type="component" value="Unassembled WGS sequence"/>
</dbReference>
<dbReference type="Gene3D" id="3.60.10.10">
    <property type="entry name" value="Endonuclease/exonuclease/phosphatase"/>
    <property type="match status" value="1"/>
</dbReference>
<dbReference type="SUPFAM" id="SSF56219">
    <property type="entry name" value="DNase I-like"/>
    <property type="match status" value="1"/>
</dbReference>
<evidence type="ECO:0000313" key="5">
    <source>
        <dbReference type="Proteomes" id="UP000658278"/>
    </source>
</evidence>
<sequence>MLGILGVGLLAAEEPLRVLVWNTERGSNPYGPAGKERVLKVIKDSKADVVLWQESYPLEGMDETLGAWVSKQLGWNFWQGESPHLAVATRFTPIERDFQHPWHGLGARLKDDAGREFVAWSIWLDHRAPVQWASVAEPSPSDEELLACDTTLSDRFKQAQALLDDLDRRGLLDAQVPVLVGGDWNCSSHLDWTARAAEKFPHRRPLALPISRLMHSAGFDDAFRVVHADPAEHPGTTWTPRGDQREDGSPDPPERIDRLYVKNAIGRPALQPVKATVFPLNPEDARAPRTEAVFPSDHAATLIEFEWVEADGATAGAFEPEPASASPGLDHRAPKEVEPGFAPTRIAWGSCFRESQPCPMLDTLGKEKPELYFALGDNIYGDTQDMGLLRMKYRRLARHPGWRALTDTARVIATWDDHDYGADDSGENYKPREASKEIFLDFFDEPAGSVRRKREGIHASSMLGPEDRRIQCLMLDLRTFRSDLIRDDAKPYPELGRYRALRDDEPQRMMSEAQWAWLEEELNKPARLRLIGLSTQLGSGHNGYEAWANMPKERERFFALLEKTKAEGVILLSGDTHWAEVSLVERPGLYPIYDLTSSSLNQQWDPPGANPNRIGTAYTKPNAGVMDIDWEAGMVKTRILDASGGTRIALEIPMDQLRSGVAGTEADVSGVWESAFGELHLEQDGAAWKGRYPGGSCTLTEQDGVYVGRWSEGERGGVCRFRLSSCGRFLQGAYGRGEGEALLPWPAWRADAVGVEFVK</sequence>
<dbReference type="InterPro" id="IPR029052">
    <property type="entry name" value="Metallo-depent_PP-like"/>
</dbReference>
<comment type="caution">
    <text evidence="4">The sequence shown here is derived from an EMBL/GenBank/DDBJ whole genome shotgun (WGS) entry which is preliminary data.</text>
</comment>
<dbReference type="RefSeq" id="WP_200278774.1">
    <property type="nucleotide sequence ID" value="NZ_JAENII010000006.1"/>
</dbReference>
<name>A0A934VFR5_9BACT</name>
<feature type="domain" description="PhoD-like phosphatase metallophosphatase" evidence="3">
    <location>
        <begin position="390"/>
        <end position="584"/>
    </location>
</feature>
<keyword evidence="5" id="KW-1185">Reference proteome</keyword>
<dbReference type="Pfam" id="PF03372">
    <property type="entry name" value="Exo_endo_phos"/>
    <property type="match status" value="1"/>
</dbReference>
<organism evidence="4 5">
    <name type="scientific">Haloferula rosea</name>
    <dbReference type="NCBI Taxonomy" id="490093"/>
    <lineage>
        <taxon>Bacteria</taxon>
        <taxon>Pseudomonadati</taxon>
        <taxon>Verrucomicrobiota</taxon>
        <taxon>Verrucomicrobiia</taxon>
        <taxon>Verrucomicrobiales</taxon>
        <taxon>Verrucomicrobiaceae</taxon>
        <taxon>Haloferula</taxon>
    </lineage>
</organism>
<dbReference type="InterPro" id="IPR005135">
    <property type="entry name" value="Endo/exonuclease/phosphatase"/>
</dbReference>
<gene>
    <name evidence="4" type="ORF">JIN81_09855</name>
</gene>
<feature type="domain" description="Endonuclease/exonuclease/phosphatase" evidence="2">
    <location>
        <begin position="20"/>
        <end position="298"/>
    </location>
</feature>
<evidence type="ECO:0000259" key="3">
    <source>
        <dbReference type="Pfam" id="PF09423"/>
    </source>
</evidence>
<evidence type="ECO:0000259" key="2">
    <source>
        <dbReference type="Pfam" id="PF03372"/>
    </source>
</evidence>
<dbReference type="SUPFAM" id="SSF56300">
    <property type="entry name" value="Metallo-dependent phosphatases"/>
    <property type="match status" value="1"/>
</dbReference>
<proteinExistence type="predicted"/>
<evidence type="ECO:0000313" key="4">
    <source>
        <dbReference type="EMBL" id="MBK1827326.1"/>
    </source>
</evidence>
<dbReference type="InterPro" id="IPR018946">
    <property type="entry name" value="PhoD-like_MPP"/>
</dbReference>
<dbReference type="CDD" id="cd07389">
    <property type="entry name" value="MPP_PhoD"/>
    <property type="match status" value="1"/>
</dbReference>
<dbReference type="PANTHER" id="PTHR33987">
    <property type="entry name" value="CALCINEURIN-LIKE METALLO-PHOSPHOESTERASE SUPERFAMILY PROTEIN"/>
    <property type="match status" value="1"/>
</dbReference>
<feature type="region of interest" description="Disordered" evidence="1">
    <location>
        <begin position="230"/>
        <end position="256"/>
    </location>
</feature>
<reference evidence="4" key="1">
    <citation type="submission" date="2021-01" db="EMBL/GenBank/DDBJ databases">
        <title>Modified the classification status of verrucomicrobia.</title>
        <authorList>
            <person name="Feng X."/>
        </authorList>
    </citation>
    <scope>NUCLEOTIDE SEQUENCE</scope>
    <source>
        <strain evidence="4">KCTC 22201</strain>
    </source>
</reference>
<feature type="compositionally biased region" description="Basic and acidic residues" evidence="1">
    <location>
        <begin position="242"/>
        <end position="256"/>
    </location>
</feature>
<dbReference type="GO" id="GO:0003824">
    <property type="term" value="F:catalytic activity"/>
    <property type="evidence" value="ECO:0007669"/>
    <property type="project" value="InterPro"/>
</dbReference>
<protein>
    <submittedName>
        <fullName evidence="4">Alkaline phosphatase D family protein</fullName>
    </submittedName>
</protein>
<dbReference type="PANTHER" id="PTHR33987:SF1">
    <property type="entry name" value="CALCINEURIN-LIKE METALLO-PHOSPHOESTERASE SUPERFAMILY PROTEIN"/>
    <property type="match status" value="1"/>
</dbReference>
<dbReference type="EMBL" id="JAENII010000006">
    <property type="protein sequence ID" value="MBK1827326.1"/>
    <property type="molecule type" value="Genomic_DNA"/>
</dbReference>
<accession>A0A934VFR5</accession>
<dbReference type="AlphaFoldDB" id="A0A934VFR5"/>
<evidence type="ECO:0000256" key="1">
    <source>
        <dbReference type="SAM" id="MobiDB-lite"/>
    </source>
</evidence>
<dbReference type="Gene3D" id="3.60.21.70">
    <property type="entry name" value="PhoD-like phosphatase"/>
    <property type="match status" value="1"/>
</dbReference>
<dbReference type="InterPro" id="IPR036691">
    <property type="entry name" value="Endo/exonu/phosph_ase_sf"/>
</dbReference>
<dbReference type="InterPro" id="IPR038607">
    <property type="entry name" value="PhoD-like_sf"/>
</dbReference>
<dbReference type="Pfam" id="PF09423">
    <property type="entry name" value="PhoD"/>
    <property type="match status" value="1"/>
</dbReference>